<comment type="caution">
    <text evidence="2">The sequence shown here is derived from an EMBL/GenBank/DDBJ whole genome shotgun (WGS) entry which is preliminary data.</text>
</comment>
<organism evidence="2 3">
    <name type="scientific">Phialemonium atrogriseum</name>
    <dbReference type="NCBI Taxonomy" id="1093897"/>
    <lineage>
        <taxon>Eukaryota</taxon>
        <taxon>Fungi</taxon>
        <taxon>Dikarya</taxon>
        <taxon>Ascomycota</taxon>
        <taxon>Pezizomycotina</taxon>
        <taxon>Sordariomycetes</taxon>
        <taxon>Sordariomycetidae</taxon>
        <taxon>Cephalothecales</taxon>
        <taxon>Cephalothecaceae</taxon>
        <taxon>Phialemonium</taxon>
    </lineage>
</organism>
<dbReference type="Gene3D" id="3.30.760.10">
    <property type="entry name" value="RNA Cap, Translation Initiation Factor Eif4e"/>
    <property type="match status" value="1"/>
</dbReference>
<dbReference type="RefSeq" id="XP_060282601.1">
    <property type="nucleotide sequence ID" value="XM_060428106.1"/>
</dbReference>
<evidence type="ECO:0008006" key="4">
    <source>
        <dbReference type="Google" id="ProtNLM"/>
    </source>
</evidence>
<dbReference type="Pfam" id="PF08939">
    <property type="entry name" value="Bles03"/>
    <property type="match status" value="1"/>
</dbReference>
<dbReference type="InterPro" id="IPR015034">
    <property type="entry name" value="Bles03"/>
</dbReference>
<protein>
    <recommendedName>
        <fullName evidence="4">DUF1917 domain-containing protein</fullName>
    </recommendedName>
</protein>
<keyword evidence="3" id="KW-1185">Reference proteome</keyword>
<evidence type="ECO:0000256" key="1">
    <source>
        <dbReference type="ARBA" id="ARBA00010568"/>
    </source>
</evidence>
<dbReference type="Proteomes" id="UP001244011">
    <property type="component" value="Unassembled WGS sequence"/>
</dbReference>
<accession>A0AAJ0BXM9</accession>
<dbReference type="InterPro" id="IPR023398">
    <property type="entry name" value="TIF_eIF4e-like"/>
</dbReference>
<reference evidence="2" key="1">
    <citation type="submission" date="2023-06" db="EMBL/GenBank/DDBJ databases">
        <title>Genome-scale phylogeny and comparative genomics of the fungal order Sordariales.</title>
        <authorList>
            <consortium name="Lawrence Berkeley National Laboratory"/>
            <person name="Hensen N."/>
            <person name="Bonometti L."/>
            <person name="Westerberg I."/>
            <person name="Brannstrom I.O."/>
            <person name="Guillou S."/>
            <person name="Cros-Aarteil S."/>
            <person name="Calhoun S."/>
            <person name="Haridas S."/>
            <person name="Kuo A."/>
            <person name="Mondo S."/>
            <person name="Pangilinan J."/>
            <person name="Riley R."/>
            <person name="Labutti K."/>
            <person name="Andreopoulos B."/>
            <person name="Lipzen A."/>
            <person name="Chen C."/>
            <person name="Yanf M."/>
            <person name="Daum C."/>
            <person name="Ng V."/>
            <person name="Clum A."/>
            <person name="Steindorff A."/>
            <person name="Ohm R."/>
            <person name="Martin F."/>
            <person name="Silar P."/>
            <person name="Natvig D."/>
            <person name="Lalanne C."/>
            <person name="Gautier V."/>
            <person name="Ament-Velasquez S.L."/>
            <person name="Kruys A."/>
            <person name="Hutchinson M.I."/>
            <person name="Powell A.J."/>
            <person name="Barry K."/>
            <person name="Miller A.N."/>
            <person name="Grigoriev I.V."/>
            <person name="Debuchy R."/>
            <person name="Gladieux P."/>
            <person name="Thoren M.H."/>
            <person name="Johannesson H."/>
        </authorList>
    </citation>
    <scope>NUCLEOTIDE SEQUENCE</scope>
    <source>
        <strain evidence="2">8032-3</strain>
    </source>
</reference>
<dbReference type="PANTHER" id="PTHR31977:SF1">
    <property type="entry name" value="UPF0696 PROTEIN C11ORF68"/>
    <property type="match status" value="1"/>
</dbReference>
<proteinExistence type="inferred from homology"/>
<evidence type="ECO:0000313" key="3">
    <source>
        <dbReference type="Proteomes" id="UP001244011"/>
    </source>
</evidence>
<dbReference type="SUPFAM" id="SSF55418">
    <property type="entry name" value="eIF4e-like"/>
    <property type="match status" value="1"/>
</dbReference>
<name>A0AAJ0BXM9_9PEZI</name>
<sequence>MSAGDSDSDFYGDAETVSALQSRVDSFDVEGWSRDRADLSIPIPQQQVKTEPGTAQLHNPYAGLHYARQLGETVDEFLTRLPPATTDATPDLEWIYIYNPHIPRKDNQSPESQLVRGCENEGPLGPQTRLGTFMEGGTARLHLLRDFIEKSNASGRAKTVIGREIDRARGEAVRDILALAHMSHVRCGKWMLFPEPADVTEVWRAVARATADGELGIAAKVAPRAKEGPDKARLICIYTKDFIDKDDLLRVLIRMKDLGLVKPAGRPIYYKCDAYTYLGIGSGNVWTIKASLYSSTDIIAHGKGVDKG</sequence>
<gene>
    <name evidence="2" type="ORF">QBC33DRAFT_540852</name>
</gene>
<comment type="similarity">
    <text evidence="1">Belongs to the UPF0696 family.</text>
</comment>
<dbReference type="EMBL" id="MU839011">
    <property type="protein sequence ID" value="KAK1766388.1"/>
    <property type="molecule type" value="Genomic_DNA"/>
</dbReference>
<dbReference type="AlphaFoldDB" id="A0AAJ0BXM9"/>
<dbReference type="PANTHER" id="PTHR31977">
    <property type="entry name" value="UPF0696 PROTEIN C11ORF68"/>
    <property type="match status" value="1"/>
</dbReference>
<evidence type="ECO:0000313" key="2">
    <source>
        <dbReference type="EMBL" id="KAK1766388.1"/>
    </source>
</evidence>
<dbReference type="GeneID" id="85311293"/>